<dbReference type="Pfam" id="PF00201">
    <property type="entry name" value="UDPGT"/>
    <property type="match status" value="1"/>
</dbReference>
<accession>A0A8R1YHA0</accession>
<evidence type="ECO:0000256" key="6">
    <source>
        <dbReference type="ARBA" id="ARBA00047475"/>
    </source>
</evidence>
<keyword evidence="4" id="KW-0808">Transferase</keyword>
<dbReference type="GO" id="GO:0015020">
    <property type="term" value="F:glucuronosyltransferase activity"/>
    <property type="evidence" value="ECO:0007669"/>
    <property type="project" value="UniProtKB-EC"/>
</dbReference>
<dbReference type="OrthoDB" id="5835829at2759"/>
<dbReference type="Gene3D" id="3.40.50.2000">
    <property type="entry name" value="Glycogen Phosphorylase B"/>
    <property type="match status" value="1"/>
</dbReference>
<dbReference type="PANTHER" id="PTHR48043:SF5">
    <property type="entry name" value="UDP-GLUCURONOSYLTRANSFERASE UGT-58-RELATED"/>
    <property type="match status" value="1"/>
</dbReference>
<evidence type="ECO:0000256" key="5">
    <source>
        <dbReference type="ARBA" id="ARBA00022729"/>
    </source>
</evidence>
<evidence type="ECO:0000256" key="4">
    <source>
        <dbReference type="ARBA" id="ARBA00022679"/>
    </source>
</evidence>
<gene>
    <name evidence="7" type="primary">WBGene00114906</name>
</gene>
<protein>
    <recommendedName>
        <fullName evidence="2">glucuronosyltransferase</fullName>
        <ecNumber evidence="2">2.4.1.17</ecNumber>
    </recommendedName>
</protein>
<evidence type="ECO:0000256" key="3">
    <source>
        <dbReference type="ARBA" id="ARBA00022676"/>
    </source>
</evidence>
<keyword evidence="8" id="KW-1185">Reference proteome</keyword>
<keyword evidence="3" id="KW-0328">Glycosyltransferase</keyword>
<evidence type="ECO:0000313" key="7">
    <source>
        <dbReference type="EnsemblMetazoa" id="PPA25352.1"/>
    </source>
</evidence>
<evidence type="ECO:0000256" key="1">
    <source>
        <dbReference type="ARBA" id="ARBA00009995"/>
    </source>
</evidence>
<sequence>MFLLFILLPILCQSANVLFLPSSFFPSHSIPMKSLADNLILKGHSVSWIEIGPVKSPLELNPSIHREHWDISLEEPSLSDLLIHKNASTYQPWKVRSTNIHINEKYRINCEPSYEGESIPVSAWIASIRVCNRLLTQDKSRFERLLNQKFDTVVIDDQYNACGLLYSSLCGAVFIYWSQSCVRPESAWAHHSPSPPSYLPVPGTRLTDTMDFSERTYNLIFYLRSLYIHQHIIQPRMDSIFQHHYPMAVSSFEMERNASLNFINTPPIFDFPRPFMPRVVFVGCIHCRLPLNLTSDLESFISNSPFIVASFGYSSLLNSAPSSIVSTFFNALSSRPSIKFIVQYEGEYKVPSNVITRPFLPLQDLLGHSSCIAHISTGGLNSLTESVWHSIPVIGLPLLYPSYDNLLRLSARGAAIIVDKKSVSVHSLTHAIDAIQRNKYKDEILVFQDMVRDVPYTQLDHATFWIEFIERHHEIPHARSGADQLNVIQYFLLDVIAFLISSIYIILYISYLLFSFLFSVCSSSKKLTSKRKKE</sequence>
<dbReference type="Proteomes" id="UP000005239">
    <property type="component" value="Unassembled WGS sequence"/>
</dbReference>
<dbReference type="PANTHER" id="PTHR48043">
    <property type="entry name" value="EG:EG0003.4 PROTEIN-RELATED"/>
    <property type="match status" value="1"/>
</dbReference>
<evidence type="ECO:0000256" key="2">
    <source>
        <dbReference type="ARBA" id="ARBA00012544"/>
    </source>
</evidence>
<organism evidence="7 8">
    <name type="scientific">Pristionchus pacificus</name>
    <name type="common">Parasitic nematode worm</name>
    <dbReference type="NCBI Taxonomy" id="54126"/>
    <lineage>
        <taxon>Eukaryota</taxon>
        <taxon>Metazoa</taxon>
        <taxon>Ecdysozoa</taxon>
        <taxon>Nematoda</taxon>
        <taxon>Chromadorea</taxon>
        <taxon>Rhabditida</taxon>
        <taxon>Rhabditina</taxon>
        <taxon>Diplogasteromorpha</taxon>
        <taxon>Diplogasteroidea</taxon>
        <taxon>Neodiplogasteridae</taxon>
        <taxon>Pristionchus</taxon>
    </lineage>
</organism>
<proteinExistence type="inferred from homology"/>
<comment type="similarity">
    <text evidence="1">Belongs to the UDP-glycosyltransferase family.</text>
</comment>
<dbReference type="CDD" id="cd03784">
    <property type="entry name" value="GT1_Gtf-like"/>
    <property type="match status" value="1"/>
</dbReference>
<comment type="catalytic activity">
    <reaction evidence="6">
        <text>glucuronate acceptor + UDP-alpha-D-glucuronate = acceptor beta-D-glucuronoside + UDP + H(+)</text>
        <dbReference type="Rhea" id="RHEA:21032"/>
        <dbReference type="ChEBI" id="CHEBI:15378"/>
        <dbReference type="ChEBI" id="CHEBI:58052"/>
        <dbReference type="ChEBI" id="CHEBI:58223"/>
        <dbReference type="ChEBI" id="CHEBI:132367"/>
        <dbReference type="ChEBI" id="CHEBI:132368"/>
        <dbReference type="EC" id="2.4.1.17"/>
    </reaction>
</comment>
<dbReference type="InterPro" id="IPR050271">
    <property type="entry name" value="UDP-glycosyltransferase"/>
</dbReference>
<dbReference type="GO" id="GO:0008194">
    <property type="term" value="F:UDP-glycosyltransferase activity"/>
    <property type="evidence" value="ECO:0000318"/>
    <property type="project" value="GO_Central"/>
</dbReference>
<dbReference type="EC" id="2.4.1.17" evidence="2"/>
<dbReference type="AlphaFoldDB" id="A0A2A6CIW2"/>
<name>A0A2A6CIW2_PRIPA</name>
<dbReference type="EnsemblMetazoa" id="PPA25352.1">
    <property type="protein sequence ID" value="PPA25352.1"/>
    <property type="gene ID" value="WBGene00114906"/>
</dbReference>
<reference evidence="7" key="2">
    <citation type="submission" date="2022-06" db="UniProtKB">
        <authorList>
            <consortium name="EnsemblMetazoa"/>
        </authorList>
    </citation>
    <scope>IDENTIFICATION</scope>
    <source>
        <strain evidence="7">PS312</strain>
    </source>
</reference>
<reference evidence="8" key="1">
    <citation type="journal article" date="2008" name="Nat. Genet.">
        <title>The Pristionchus pacificus genome provides a unique perspective on nematode lifestyle and parasitism.</title>
        <authorList>
            <person name="Dieterich C."/>
            <person name="Clifton S.W."/>
            <person name="Schuster L.N."/>
            <person name="Chinwalla A."/>
            <person name="Delehaunty K."/>
            <person name="Dinkelacker I."/>
            <person name="Fulton L."/>
            <person name="Fulton R."/>
            <person name="Godfrey J."/>
            <person name="Minx P."/>
            <person name="Mitreva M."/>
            <person name="Roeseler W."/>
            <person name="Tian H."/>
            <person name="Witte H."/>
            <person name="Yang S.P."/>
            <person name="Wilson R.K."/>
            <person name="Sommer R.J."/>
        </authorList>
    </citation>
    <scope>NUCLEOTIDE SEQUENCE [LARGE SCALE GENOMIC DNA]</scope>
    <source>
        <strain evidence="8">PS312</strain>
    </source>
</reference>
<accession>A0A2A6CIW2</accession>
<dbReference type="InterPro" id="IPR002213">
    <property type="entry name" value="UDP_glucos_trans"/>
</dbReference>
<keyword evidence="5" id="KW-0732">Signal</keyword>
<evidence type="ECO:0000313" key="8">
    <source>
        <dbReference type="Proteomes" id="UP000005239"/>
    </source>
</evidence>
<dbReference type="SUPFAM" id="SSF53756">
    <property type="entry name" value="UDP-Glycosyltransferase/glycogen phosphorylase"/>
    <property type="match status" value="1"/>
</dbReference>